<dbReference type="EMBL" id="JABFTP020000042">
    <property type="protein sequence ID" value="KAL3271667.1"/>
    <property type="molecule type" value="Genomic_DNA"/>
</dbReference>
<evidence type="ECO:0000313" key="2">
    <source>
        <dbReference type="Proteomes" id="UP001516400"/>
    </source>
</evidence>
<reference evidence="1 2" key="1">
    <citation type="journal article" date="2021" name="BMC Biol.">
        <title>Horizontally acquired antibacterial genes associated with adaptive radiation of ladybird beetles.</title>
        <authorList>
            <person name="Li H.S."/>
            <person name="Tang X.F."/>
            <person name="Huang Y.H."/>
            <person name="Xu Z.Y."/>
            <person name="Chen M.L."/>
            <person name="Du X.Y."/>
            <person name="Qiu B.Y."/>
            <person name="Chen P.T."/>
            <person name="Zhang W."/>
            <person name="Slipinski A."/>
            <person name="Escalona H.E."/>
            <person name="Waterhouse R.M."/>
            <person name="Zwick A."/>
            <person name="Pang H."/>
        </authorList>
    </citation>
    <scope>NUCLEOTIDE SEQUENCE [LARGE SCALE GENOMIC DNA]</scope>
    <source>
        <strain evidence="1">SYSU2018</strain>
    </source>
</reference>
<organism evidence="1 2">
    <name type="scientific">Cryptolaemus montrouzieri</name>
    <dbReference type="NCBI Taxonomy" id="559131"/>
    <lineage>
        <taxon>Eukaryota</taxon>
        <taxon>Metazoa</taxon>
        <taxon>Ecdysozoa</taxon>
        <taxon>Arthropoda</taxon>
        <taxon>Hexapoda</taxon>
        <taxon>Insecta</taxon>
        <taxon>Pterygota</taxon>
        <taxon>Neoptera</taxon>
        <taxon>Endopterygota</taxon>
        <taxon>Coleoptera</taxon>
        <taxon>Polyphaga</taxon>
        <taxon>Cucujiformia</taxon>
        <taxon>Coccinelloidea</taxon>
        <taxon>Coccinellidae</taxon>
        <taxon>Scymninae</taxon>
        <taxon>Scymnini</taxon>
        <taxon>Cryptolaemus</taxon>
    </lineage>
</organism>
<keyword evidence="2" id="KW-1185">Reference proteome</keyword>
<evidence type="ECO:0000313" key="1">
    <source>
        <dbReference type="EMBL" id="KAL3271667.1"/>
    </source>
</evidence>
<protein>
    <submittedName>
        <fullName evidence="1">Uncharacterized protein</fullName>
    </submittedName>
</protein>
<sequence>VVNYTGAQFENAEIEMLEKGLKNSLYLNSKREENLVNFTAEVELTVKNFLNNDVETKDLIKPPIRKDYHSIKVNTDLTKEGAFNDKVIKSIQKKLKEEKLIIT</sequence>
<accession>A0ABD2MZB1</accession>
<gene>
    <name evidence="1" type="ORF">HHI36_022141</name>
</gene>
<dbReference type="AlphaFoldDB" id="A0ABD2MZB1"/>
<proteinExistence type="predicted"/>
<comment type="caution">
    <text evidence="1">The sequence shown here is derived from an EMBL/GenBank/DDBJ whole genome shotgun (WGS) entry which is preliminary data.</text>
</comment>
<feature type="non-terminal residue" evidence="1">
    <location>
        <position position="1"/>
    </location>
</feature>
<name>A0ABD2MZB1_9CUCU</name>
<dbReference type="Proteomes" id="UP001516400">
    <property type="component" value="Unassembled WGS sequence"/>
</dbReference>